<organism evidence="2 3">
    <name type="scientific">Absidia repens</name>
    <dbReference type="NCBI Taxonomy" id="90262"/>
    <lineage>
        <taxon>Eukaryota</taxon>
        <taxon>Fungi</taxon>
        <taxon>Fungi incertae sedis</taxon>
        <taxon>Mucoromycota</taxon>
        <taxon>Mucoromycotina</taxon>
        <taxon>Mucoromycetes</taxon>
        <taxon>Mucorales</taxon>
        <taxon>Cunninghamellaceae</taxon>
        <taxon>Absidia</taxon>
    </lineage>
</organism>
<reference evidence="2 3" key="1">
    <citation type="submission" date="2016-07" db="EMBL/GenBank/DDBJ databases">
        <title>Pervasive Adenine N6-methylation of Active Genes in Fungi.</title>
        <authorList>
            <consortium name="DOE Joint Genome Institute"/>
            <person name="Mondo S.J."/>
            <person name="Dannebaum R.O."/>
            <person name="Kuo R.C."/>
            <person name="Labutti K."/>
            <person name="Haridas S."/>
            <person name="Kuo A."/>
            <person name="Salamov A."/>
            <person name="Ahrendt S.R."/>
            <person name="Lipzen A."/>
            <person name="Sullivan W."/>
            <person name="Andreopoulos W.B."/>
            <person name="Clum A."/>
            <person name="Lindquist E."/>
            <person name="Daum C."/>
            <person name="Ramamoorthy G.K."/>
            <person name="Gryganskyi A."/>
            <person name="Culley D."/>
            <person name="Magnuson J.K."/>
            <person name="James T.Y."/>
            <person name="O'Malley M.A."/>
            <person name="Stajich J.E."/>
            <person name="Spatafora J.W."/>
            <person name="Visel A."/>
            <person name="Grigoriev I.V."/>
        </authorList>
    </citation>
    <scope>NUCLEOTIDE SEQUENCE [LARGE SCALE GENOMIC DNA]</scope>
    <source>
        <strain evidence="2 3">NRRL 1336</strain>
    </source>
</reference>
<dbReference type="OrthoDB" id="2287891at2759"/>
<evidence type="ECO:0000256" key="1">
    <source>
        <dbReference type="SAM" id="MobiDB-lite"/>
    </source>
</evidence>
<accession>A0A1X2IEP7</accession>
<sequence length="246" mass="27735">MTKNDTEDTTGTLDQPCNSKQHNKRAILGHNISIHGLDDWHQVCFQWCQQQDQTKNCSMYCFKSTKSTKDEPLQCTEEKTSPTDTTSTDLLATNIGQKIKSYTTDALKNYSIVVVKGTDSTTDDYMKAHQNDPPARNPSTREINLGAKAETAVNNAELLVKKTHDFSKGLVHTWQNNNSNSTNKWINGFDYSGTFRIMKDRAVKMVDVARGKYDNDPDNLKKESPDQQDSDARNNENDDDNGSKDD</sequence>
<keyword evidence="3" id="KW-1185">Reference proteome</keyword>
<proteinExistence type="predicted"/>
<gene>
    <name evidence="2" type="ORF">BCR42DRAFT_416585</name>
</gene>
<dbReference type="AlphaFoldDB" id="A0A1X2IEP7"/>
<dbReference type="EMBL" id="MCGE01000013">
    <property type="protein sequence ID" value="ORZ15190.1"/>
    <property type="molecule type" value="Genomic_DNA"/>
</dbReference>
<comment type="caution">
    <text evidence="2">The sequence shown here is derived from an EMBL/GenBank/DDBJ whole genome shotgun (WGS) entry which is preliminary data.</text>
</comment>
<dbReference type="Proteomes" id="UP000193560">
    <property type="component" value="Unassembled WGS sequence"/>
</dbReference>
<feature type="non-terminal residue" evidence="2">
    <location>
        <position position="246"/>
    </location>
</feature>
<feature type="region of interest" description="Disordered" evidence="1">
    <location>
        <begin position="209"/>
        <end position="246"/>
    </location>
</feature>
<protein>
    <submittedName>
        <fullName evidence="2">Uncharacterized protein</fullName>
    </submittedName>
</protein>
<evidence type="ECO:0000313" key="3">
    <source>
        <dbReference type="Proteomes" id="UP000193560"/>
    </source>
</evidence>
<evidence type="ECO:0000313" key="2">
    <source>
        <dbReference type="EMBL" id="ORZ15190.1"/>
    </source>
</evidence>
<name>A0A1X2IEP7_9FUNG</name>